<keyword evidence="5" id="KW-1185">Reference proteome</keyword>
<accession>A0A0P8A137</accession>
<dbReference type="GO" id="GO:0003960">
    <property type="term" value="F:quinone reductase (NADPH) activity"/>
    <property type="evidence" value="ECO:0007669"/>
    <property type="project" value="UniProtKB-EC"/>
</dbReference>
<evidence type="ECO:0000313" key="5">
    <source>
        <dbReference type="Proteomes" id="UP000182800"/>
    </source>
</evidence>
<dbReference type="SUPFAM" id="SSF50129">
    <property type="entry name" value="GroES-like"/>
    <property type="match status" value="1"/>
</dbReference>
<dbReference type="InterPro" id="IPR011032">
    <property type="entry name" value="GroES-like_sf"/>
</dbReference>
<dbReference type="Proteomes" id="UP000182800">
    <property type="component" value="Unassembled WGS sequence"/>
</dbReference>
<dbReference type="CDD" id="cd08241">
    <property type="entry name" value="QOR1"/>
    <property type="match status" value="1"/>
</dbReference>
<dbReference type="InterPro" id="IPR036291">
    <property type="entry name" value="NAD(P)-bd_dom_sf"/>
</dbReference>
<reference evidence="2 4" key="1">
    <citation type="submission" date="2015-09" db="EMBL/GenBank/DDBJ databases">
        <title>Identification and resolution of microdiversity through metagenomic sequencing of parallel consortia.</title>
        <authorList>
            <person name="Nelson W.C."/>
            <person name="Romine M.F."/>
            <person name="Lindemann S.R."/>
        </authorList>
    </citation>
    <scope>NUCLEOTIDE SEQUENCE [LARGE SCALE GENOMIC DNA]</scope>
    <source>
        <strain evidence="2">HL-109</strain>
    </source>
</reference>
<evidence type="ECO:0000313" key="3">
    <source>
        <dbReference type="EMBL" id="SCC80738.1"/>
    </source>
</evidence>
<keyword evidence="2" id="KW-0560">Oxidoreductase</keyword>
<feature type="domain" description="Enoyl reductase (ER)" evidence="1">
    <location>
        <begin position="10"/>
        <end position="322"/>
    </location>
</feature>
<dbReference type="SUPFAM" id="SSF51735">
    <property type="entry name" value="NAD(P)-binding Rossmann-fold domains"/>
    <property type="match status" value="1"/>
</dbReference>
<dbReference type="InterPro" id="IPR020843">
    <property type="entry name" value="ER"/>
</dbReference>
<proteinExistence type="predicted"/>
<dbReference type="OrthoDB" id="4190732at2"/>
<evidence type="ECO:0000313" key="4">
    <source>
        <dbReference type="Proteomes" id="UP000050497"/>
    </source>
</evidence>
<dbReference type="PATRIC" id="fig|1653334.4.peg.1368"/>
<dbReference type="Proteomes" id="UP000050497">
    <property type="component" value="Unassembled WGS sequence"/>
</dbReference>
<dbReference type="Pfam" id="PF00107">
    <property type="entry name" value="ADH_zinc_N"/>
    <property type="match status" value="1"/>
</dbReference>
<sequence length="324" mass="34222">MKAVLARTLGPPENLEIADIPVPEPGPGEVRVDLRAAALNFFDTLIIEGKYQVKPELPFSPGAEFCGVIAALGPGVQGWQIGERVSGYCGHNGAREAVIASAERLARVPDALSDEKAAGLQVTYGTTIHALVDRAQIREGETLVVLGAAGGTGIAAVEVGKALGARVIACASSPEKLAFARQCGADAVIDYTQENLRERLRDLTDGKGVDVLYDPVGGDLAEPAVRSMGWGGRYLVIGFAAGEIPRIPLNLLLLKGCDIRGVFWGAYCKRDPKGQAAHMERLLQWAADGVISAHVDKVFPLDETPQALAYIAARQALGKIVVTP</sequence>
<protein>
    <submittedName>
        <fullName evidence="2">NADPH2:quinone reductase</fullName>
        <ecNumber evidence="2">1.6.5.5</ecNumber>
    </submittedName>
</protein>
<dbReference type="InterPro" id="IPR013149">
    <property type="entry name" value="ADH-like_C"/>
</dbReference>
<dbReference type="Pfam" id="PF08240">
    <property type="entry name" value="ADH_N"/>
    <property type="match status" value="1"/>
</dbReference>
<dbReference type="InterPro" id="IPR013154">
    <property type="entry name" value="ADH-like_N"/>
</dbReference>
<gene>
    <name evidence="2" type="primary">qor-2</name>
    <name evidence="3" type="ORF">GA0071312_1669</name>
    <name evidence="2" type="ORF">HLUCCO17_17010</name>
</gene>
<dbReference type="Gene3D" id="3.40.50.720">
    <property type="entry name" value="NAD(P)-binding Rossmann-like Domain"/>
    <property type="match status" value="1"/>
</dbReference>
<dbReference type="Gene3D" id="3.90.180.10">
    <property type="entry name" value="Medium-chain alcohol dehydrogenases, catalytic domain"/>
    <property type="match status" value="1"/>
</dbReference>
<dbReference type="RefSeq" id="WP_074444585.1">
    <property type="nucleotide sequence ID" value="NZ_FMBM01000002.1"/>
</dbReference>
<dbReference type="EMBL" id="LJSX01000040">
    <property type="protein sequence ID" value="KPQ08869.1"/>
    <property type="molecule type" value="Genomic_DNA"/>
</dbReference>
<dbReference type="PANTHER" id="PTHR43677:SF4">
    <property type="entry name" value="QUINONE OXIDOREDUCTASE-LIKE PROTEIN 2"/>
    <property type="match status" value="1"/>
</dbReference>
<evidence type="ECO:0000259" key="1">
    <source>
        <dbReference type="SMART" id="SM00829"/>
    </source>
</evidence>
<comment type="caution">
    <text evidence="2">The sequence shown here is derived from an EMBL/GenBank/DDBJ whole genome shotgun (WGS) entry which is preliminary data.</text>
</comment>
<dbReference type="InterPro" id="IPR051397">
    <property type="entry name" value="Zn-ADH-like_protein"/>
</dbReference>
<dbReference type="SMART" id="SM00829">
    <property type="entry name" value="PKS_ER"/>
    <property type="match status" value="1"/>
</dbReference>
<organism evidence="2 4">
    <name type="scientific">Saliniramus fredricksonii</name>
    <dbReference type="NCBI Taxonomy" id="1653334"/>
    <lineage>
        <taxon>Bacteria</taxon>
        <taxon>Pseudomonadati</taxon>
        <taxon>Pseudomonadota</taxon>
        <taxon>Alphaproteobacteria</taxon>
        <taxon>Hyphomicrobiales</taxon>
        <taxon>Salinarimonadaceae</taxon>
        <taxon>Saliniramus</taxon>
    </lineage>
</organism>
<evidence type="ECO:0000313" key="2">
    <source>
        <dbReference type="EMBL" id="KPQ08869.1"/>
    </source>
</evidence>
<dbReference type="STRING" id="1653334.GA0071312_1669"/>
<dbReference type="PANTHER" id="PTHR43677">
    <property type="entry name" value="SHORT-CHAIN DEHYDROGENASE/REDUCTASE"/>
    <property type="match status" value="1"/>
</dbReference>
<dbReference type="AlphaFoldDB" id="A0A0P8A137"/>
<dbReference type="EC" id="1.6.5.5" evidence="2"/>
<reference evidence="3 5" key="2">
    <citation type="submission" date="2016-08" db="EMBL/GenBank/DDBJ databases">
        <authorList>
            <person name="Varghese N."/>
            <person name="Submissions Spin"/>
        </authorList>
    </citation>
    <scope>NUCLEOTIDE SEQUENCE [LARGE SCALE GENOMIC DNA]</scope>
    <source>
        <strain evidence="3 5">HL-109</strain>
    </source>
</reference>
<dbReference type="EMBL" id="FMBM01000002">
    <property type="protein sequence ID" value="SCC80738.1"/>
    <property type="molecule type" value="Genomic_DNA"/>
</dbReference>
<name>A0A0P8A137_9HYPH</name>